<evidence type="ECO:0000313" key="2">
    <source>
        <dbReference type="EMBL" id="MDB6373865.1"/>
    </source>
</evidence>
<keyword evidence="1" id="KW-1133">Transmembrane helix</keyword>
<feature type="transmembrane region" description="Helical" evidence="1">
    <location>
        <begin position="21"/>
        <end position="42"/>
    </location>
</feature>
<dbReference type="Proteomes" id="UP001212996">
    <property type="component" value="Unassembled WGS sequence"/>
</dbReference>
<dbReference type="EMBL" id="JAQMFO010000031">
    <property type="protein sequence ID" value="MDB6373865.1"/>
    <property type="molecule type" value="Genomic_DNA"/>
</dbReference>
<proteinExistence type="predicted"/>
<organism evidence="2 3">
    <name type="scientific">Photorhabdus bodei</name>
    <dbReference type="NCBI Taxonomy" id="2029681"/>
    <lineage>
        <taxon>Bacteria</taxon>
        <taxon>Pseudomonadati</taxon>
        <taxon>Pseudomonadota</taxon>
        <taxon>Gammaproteobacteria</taxon>
        <taxon>Enterobacterales</taxon>
        <taxon>Morganellaceae</taxon>
        <taxon>Photorhabdus</taxon>
    </lineage>
</organism>
<dbReference type="AlphaFoldDB" id="A0AAW6BQB7"/>
<comment type="caution">
    <text evidence="2">The sequence shown here is derived from an EMBL/GenBank/DDBJ whole genome shotgun (WGS) entry which is preliminary data.</text>
</comment>
<keyword evidence="1" id="KW-0472">Membrane</keyword>
<name>A0AAW6BQB7_9GAMM</name>
<keyword evidence="1" id="KW-0812">Transmembrane</keyword>
<protein>
    <submittedName>
        <fullName evidence="2">Uncharacterized protein</fullName>
    </submittedName>
</protein>
<dbReference type="RefSeq" id="WP_271867243.1">
    <property type="nucleotide sequence ID" value="NZ_JAQMFO010000031.1"/>
</dbReference>
<evidence type="ECO:0000313" key="3">
    <source>
        <dbReference type="Proteomes" id="UP001212996"/>
    </source>
</evidence>
<gene>
    <name evidence="2" type="ORF">PH362_18510</name>
</gene>
<accession>A0AAW6BQB7</accession>
<reference evidence="2" key="1">
    <citation type="submission" date="2023-01" db="EMBL/GenBank/DDBJ databases">
        <title>Genome sequencing of Photorhabdus bodei 09-20.</title>
        <authorList>
            <person name="Kalindamar S."/>
            <person name="Kumru S."/>
        </authorList>
    </citation>
    <scope>NUCLEOTIDE SEQUENCE</scope>
    <source>
        <strain evidence="2">09-20</strain>
    </source>
</reference>
<sequence>MNINIAMNQESSNSGVRFTTVALLSMFATIYVLALLLAISHIHLPNSARFYLINL</sequence>
<evidence type="ECO:0000256" key="1">
    <source>
        <dbReference type="SAM" id="Phobius"/>
    </source>
</evidence>